<organism evidence="5">
    <name type="scientific">Capitella teleta</name>
    <name type="common">Polychaete worm</name>
    <dbReference type="NCBI Taxonomy" id="283909"/>
    <lineage>
        <taxon>Eukaryota</taxon>
        <taxon>Metazoa</taxon>
        <taxon>Spiralia</taxon>
        <taxon>Lophotrochozoa</taxon>
        <taxon>Annelida</taxon>
        <taxon>Polychaeta</taxon>
        <taxon>Sedentaria</taxon>
        <taxon>Scolecida</taxon>
        <taxon>Capitellidae</taxon>
        <taxon>Capitella</taxon>
    </lineage>
</organism>
<dbReference type="OMA" id="DSHERYL"/>
<dbReference type="PROSITE" id="PS00678">
    <property type="entry name" value="WD_REPEATS_1"/>
    <property type="match status" value="1"/>
</dbReference>
<keyword evidence="2" id="KW-0677">Repeat</keyword>
<evidence type="ECO:0000313" key="7">
    <source>
        <dbReference type="Proteomes" id="UP000014760"/>
    </source>
</evidence>
<dbReference type="InterPro" id="IPR057588">
    <property type="entry name" value="NWD1/2-like_WH"/>
</dbReference>
<dbReference type="STRING" id="283909.R7V053"/>
<reference evidence="6" key="3">
    <citation type="submission" date="2015-06" db="UniProtKB">
        <authorList>
            <consortium name="EnsemblMetazoa"/>
        </authorList>
    </citation>
    <scope>IDENTIFICATION</scope>
</reference>
<dbReference type="InterPro" id="IPR019775">
    <property type="entry name" value="WD40_repeat_CS"/>
</dbReference>
<evidence type="ECO:0000256" key="2">
    <source>
        <dbReference type="ARBA" id="ARBA00022737"/>
    </source>
</evidence>
<dbReference type="OrthoDB" id="2325716at2759"/>
<dbReference type="SUPFAM" id="SSF50978">
    <property type="entry name" value="WD40 repeat-like"/>
    <property type="match status" value="2"/>
</dbReference>
<dbReference type="EMBL" id="AMQN01006366">
    <property type="status" value="NOT_ANNOTATED_CDS"/>
    <property type="molecule type" value="Genomic_DNA"/>
</dbReference>
<dbReference type="SUPFAM" id="SSF50960">
    <property type="entry name" value="TolB, C-terminal domain"/>
    <property type="match status" value="1"/>
</dbReference>
<reference evidence="7" key="1">
    <citation type="submission" date="2012-12" db="EMBL/GenBank/DDBJ databases">
        <authorList>
            <person name="Hellsten U."/>
            <person name="Grimwood J."/>
            <person name="Chapman J.A."/>
            <person name="Shapiro H."/>
            <person name="Aerts A."/>
            <person name="Otillar R.P."/>
            <person name="Terry A.Y."/>
            <person name="Boore J.L."/>
            <person name="Simakov O."/>
            <person name="Marletaz F."/>
            <person name="Cho S.-J."/>
            <person name="Edsinger-Gonzales E."/>
            <person name="Havlak P."/>
            <person name="Kuo D.-H."/>
            <person name="Larsson T."/>
            <person name="Lv J."/>
            <person name="Arendt D."/>
            <person name="Savage R."/>
            <person name="Osoegawa K."/>
            <person name="de Jong P."/>
            <person name="Lindberg D.R."/>
            <person name="Seaver E.C."/>
            <person name="Weisblat D.A."/>
            <person name="Putnam N.H."/>
            <person name="Grigoriev I.V."/>
            <person name="Rokhsar D.S."/>
        </authorList>
    </citation>
    <scope>NUCLEOTIDE SEQUENCE</scope>
    <source>
        <strain evidence="7">I ESC-2004</strain>
    </source>
</reference>
<evidence type="ECO:0000256" key="1">
    <source>
        <dbReference type="ARBA" id="ARBA00022574"/>
    </source>
</evidence>
<dbReference type="Gene3D" id="2.130.10.10">
    <property type="entry name" value="YVTN repeat-like/Quinoprotein amine dehydrogenase"/>
    <property type="match status" value="3"/>
</dbReference>
<dbReference type="EMBL" id="KB298168">
    <property type="protein sequence ID" value="ELU09567.1"/>
    <property type="molecule type" value="Genomic_DNA"/>
</dbReference>
<accession>R7V053</accession>
<name>R7V053_CAPTE</name>
<dbReference type="InterPro" id="IPR001680">
    <property type="entry name" value="WD40_rpt"/>
</dbReference>
<dbReference type="InterPro" id="IPR025139">
    <property type="entry name" value="DUF4062"/>
</dbReference>
<evidence type="ECO:0000313" key="6">
    <source>
        <dbReference type="EnsemblMetazoa" id="CapteP227456"/>
    </source>
</evidence>
<evidence type="ECO:0000256" key="3">
    <source>
        <dbReference type="PROSITE-ProRule" id="PRU00221"/>
    </source>
</evidence>
<dbReference type="InterPro" id="IPR015943">
    <property type="entry name" value="WD40/YVTN_repeat-like_dom_sf"/>
</dbReference>
<dbReference type="Proteomes" id="UP000014760">
    <property type="component" value="Unassembled WGS sequence"/>
</dbReference>
<dbReference type="InterPro" id="IPR052752">
    <property type="entry name" value="NACHT-WD_repeat"/>
</dbReference>
<dbReference type="InterPro" id="IPR027417">
    <property type="entry name" value="P-loop_NTPase"/>
</dbReference>
<protein>
    <recommendedName>
        <fullName evidence="4">NACHT domain-containing protein</fullName>
    </recommendedName>
</protein>
<dbReference type="Pfam" id="PF05729">
    <property type="entry name" value="NACHT"/>
    <property type="match status" value="1"/>
</dbReference>
<dbReference type="InterPro" id="IPR007111">
    <property type="entry name" value="NACHT_NTPase"/>
</dbReference>
<dbReference type="Pfam" id="PF25469">
    <property type="entry name" value="WHD_NWD1"/>
    <property type="match status" value="1"/>
</dbReference>
<keyword evidence="1 3" id="KW-0853">WD repeat</keyword>
<dbReference type="HOGENOM" id="CLU_001985_0_0_1"/>
<evidence type="ECO:0000259" key="4">
    <source>
        <dbReference type="PROSITE" id="PS50837"/>
    </source>
</evidence>
<dbReference type="Pfam" id="PF13271">
    <property type="entry name" value="DUF4062"/>
    <property type="match status" value="1"/>
</dbReference>
<reference evidence="5 7" key="2">
    <citation type="journal article" date="2013" name="Nature">
        <title>Insights into bilaterian evolution from three spiralian genomes.</title>
        <authorList>
            <person name="Simakov O."/>
            <person name="Marletaz F."/>
            <person name="Cho S.J."/>
            <person name="Edsinger-Gonzales E."/>
            <person name="Havlak P."/>
            <person name="Hellsten U."/>
            <person name="Kuo D.H."/>
            <person name="Larsson T."/>
            <person name="Lv J."/>
            <person name="Arendt D."/>
            <person name="Savage R."/>
            <person name="Osoegawa K."/>
            <person name="de Jong P."/>
            <person name="Grimwood J."/>
            <person name="Chapman J.A."/>
            <person name="Shapiro H."/>
            <person name="Aerts A."/>
            <person name="Otillar R.P."/>
            <person name="Terry A.Y."/>
            <person name="Boore J.L."/>
            <person name="Grigoriev I.V."/>
            <person name="Lindberg D.R."/>
            <person name="Seaver E.C."/>
            <person name="Weisblat D.A."/>
            <person name="Putnam N.H."/>
            <person name="Rokhsar D.S."/>
        </authorList>
    </citation>
    <scope>NUCLEOTIDE SEQUENCE</scope>
    <source>
        <strain evidence="5 7">I ESC-2004</strain>
    </source>
</reference>
<dbReference type="InterPro" id="IPR036322">
    <property type="entry name" value="WD40_repeat_dom_sf"/>
</dbReference>
<dbReference type="Gene3D" id="3.40.50.300">
    <property type="entry name" value="P-loop containing nucleotide triphosphate hydrolases"/>
    <property type="match status" value="1"/>
</dbReference>
<dbReference type="PROSITE" id="PS50837">
    <property type="entry name" value="NACHT"/>
    <property type="match status" value="1"/>
</dbReference>
<proteinExistence type="predicted"/>
<keyword evidence="7" id="KW-1185">Reference proteome</keyword>
<dbReference type="SMART" id="SM00320">
    <property type="entry name" value="WD40"/>
    <property type="match status" value="6"/>
</dbReference>
<dbReference type="PANTHER" id="PTHR19871:SF14">
    <property type="entry name" value="DUF4062 DOMAIN-CONTAINING PROTEIN"/>
    <property type="match status" value="1"/>
</dbReference>
<feature type="repeat" description="WD" evidence="3">
    <location>
        <begin position="1783"/>
        <end position="1824"/>
    </location>
</feature>
<gene>
    <name evidence="5" type="ORF">CAPTEDRAFT_227456</name>
</gene>
<dbReference type="EnsemblMetazoa" id="CapteT227456">
    <property type="protein sequence ID" value="CapteP227456"/>
    <property type="gene ID" value="CapteG227456"/>
</dbReference>
<feature type="domain" description="NACHT" evidence="4">
    <location>
        <begin position="578"/>
        <end position="714"/>
    </location>
</feature>
<dbReference type="PROSITE" id="PS50082">
    <property type="entry name" value="WD_REPEATS_2"/>
    <property type="match status" value="1"/>
</dbReference>
<dbReference type="SUPFAM" id="SSF52540">
    <property type="entry name" value="P-loop containing nucleoside triphosphate hydrolases"/>
    <property type="match status" value="1"/>
</dbReference>
<evidence type="ECO:0000313" key="5">
    <source>
        <dbReference type="EMBL" id="ELU09567.1"/>
    </source>
</evidence>
<dbReference type="Pfam" id="PF00400">
    <property type="entry name" value="WD40"/>
    <property type="match status" value="2"/>
</dbReference>
<dbReference type="PROSITE" id="PS50294">
    <property type="entry name" value="WD_REPEATS_REGION"/>
    <property type="match status" value="1"/>
</dbReference>
<sequence>MSQTPGINFSDEFQLAPVKTLEVPSADSFTSGSDYSDMESLAPTPVMTGRMSKQETRTIGRGIVRGTVRGGRGNRSQVMSKRVPVKKNLSTKPVLPNIKDAKEDVNSVHRVLTGQLDGLPPMRSSVVRIFLSSTFSDYKSERNLLAKEVYPRLRDRCAAIDLDFQVVDLRWGVTQEASNDHLVEDLCFNEIEQCKRLSRGPFFVGMLGNRYGFHPLPREIHQTELEILKSVAEDEDTEGWQLLDSWYKLDENAVPPVYVLQPISSRLSHMFEFDPGNESAHKENVAQWDRESRRMVAVLHKSVYTAIQETHLDNLSKFKYIQSVTHQEFQHGLLQLDKESAEKHGVVFVRNFQGLYNELSSCSVQRHGCQLTPEILCDAMVLFTFSGIRKNEATGKMEIDYECEDLLEGLKKHTKDQLPNQSFFEYNLNWSEGGIQPDLDESHARYLQRFMIDFENTIWRMIENYKKSEEKQIARHFVTYREAQIPKRVMKPKESTTGMNSGDFMVGYMSLQNTIQDHKEAELKGDEAKPIDKHMLNMNYEVLHHLNFCKEKCRLFCGRVEELSSIKNTILSDDGKRKPVVIVAPSGCGKTAFMAKLAESCRAWLGKETVVMIRFLGTSPASSSIRKVLTSICVQITGAYALPLIKDNLSKLSKIVKYFNELMMIVSYQNMITKQLVIILDSIDQLDATDGAHLMQWLPRALPTGVHLLLSMLPEVHNCFENAKNHLMDDQCFVLLPELTADVTKEYIHAYLDNHKRTLTNEQKELLVKTFESNRQPLLMSLIMNEAKNWRSFSPVSEIALAETASAAIIGLLEKIERRFGNLFICAALGYLSISKGGLSEVELEDVLSCNDEVLDDVYQFHDPPVEGIVRIPPLMWTRVRAELSSYIVERQSNKHTVIYWYHRQFVEAGLERYSSGDQATKLHSDLAELFSRESGVCRGIYLSKRKKTIEDADRQITPHILHSRNSRKLTMLPYHLFQSGDLDLLKRETFCKFKFLLCFIEAFSFQELLFSLKEMLSEKEDPDLRLLHDSLHFSQGQIKNTISSLGGQILGQLQQHAENRPIIRDLCQQAQEAMEKSRNPVLIPIAGSIPSSSSTLKWYTTGLKQIHTLSPDGSILAAKSEPDNPKETSLTMIKMNTLSRGRNITIPKKDEVIKTVITKDNQRLYTLTKEEVNIFHVNSGECIQKIGVNINHAGLLNMAMAVSSNNEYLVLAGADRLGMLEDNSQGADEAGYKVRRAMNFNGSIKTTNLIFSLEDNLTISTHTIKGTKMVLGAAVLWDFWEKQLKTRVALPTTVEPGFLHRMAPLGGHNLVVCGCQDGQIFIVDMDIGKIIVQMGAQELYPSSILSHSDPSQNILLTAGKGLQTINVWKTEVDNHGIVATIDTPVPVSCITYSAETNHIIAGFEKGSIAFYELQGPSEVTEVARHQCHHGTVTSLVCDDKEQLISCGEDCVLKLWDIDGVIQKDEDKPSEQDSTGKESLLDGDLSVHHLESASRDKLITASASGLKVWKSSSISVELDTKFDSEETHLATLSEDGARILGIHGAQRELKLWNCKSKSEETLDGFVGVTIHYAMWSPDSPSKAFIAATKSNFSMLVQFDSEMKQATSNFPLGERFNIEICHTLKNGTILVCLLADSATDKETGFKTFKAMAIDLQNGGWQICMYHETKSINTEPYEKPVFCMEKLDDETVLLGCHNNVMSWQPPEKECFLSQKESMRTWLRHTRRAYYKLTEPGADFGQVPLTALTVSRDRKAIVSGDERGSVIFWLNVPKTESPTADHGVLLSAHSAAVSSMVLSADASILISGSLDRSIRVWSVPGGNHLCSIYVHMVVRQLTIDPFANYIVAKCQFAETQRVLALKLSACEQDSLS</sequence>
<dbReference type="PANTHER" id="PTHR19871">
    <property type="entry name" value="BETA TRANSDUCIN-RELATED PROTEIN"/>
    <property type="match status" value="1"/>
</dbReference>